<dbReference type="Gene3D" id="3.30.300.20">
    <property type="match status" value="1"/>
</dbReference>
<name>A0ABM7WPT2_9BACT</name>
<evidence type="ECO:0000313" key="2">
    <source>
        <dbReference type="EMBL" id="BDG01483.1"/>
    </source>
</evidence>
<proteinExistence type="predicted"/>
<evidence type="ECO:0000313" key="3">
    <source>
        <dbReference type="Proteomes" id="UP001162891"/>
    </source>
</evidence>
<keyword evidence="3" id="KW-1185">Reference proteome</keyword>
<reference evidence="3" key="1">
    <citation type="journal article" date="2022" name="Int. J. Syst. Evol. Microbiol.">
        <title>Anaeromyxobacter oryzae sp. nov., Anaeromyxobacter diazotrophicus sp. nov. and Anaeromyxobacter paludicola sp. nov., isolated from paddy soils.</title>
        <authorList>
            <person name="Itoh H."/>
            <person name="Xu Z."/>
            <person name="Mise K."/>
            <person name="Masuda Y."/>
            <person name="Ushijima N."/>
            <person name="Hayakawa C."/>
            <person name="Shiratori Y."/>
            <person name="Senoo K."/>
        </authorList>
    </citation>
    <scope>NUCLEOTIDE SEQUENCE [LARGE SCALE GENOMIC DNA]</scope>
    <source>
        <strain evidence="3">Red232</strain>
    </source>
</reference>
<organism evidence="2 3">
    <name type="scientific">Anaeromyxobacter oryzae</name>
    <dbReference type="NCBI Taxonomy" id="2918170"/>
    <lineage>
        <taxon>Bacteria</taxon>
        <taxon>Pseudomonadati</taxon>
        <taxon>Myxococcota</taxon>
        <taxon>Myxococcia</taxon>
        <taxon>Myxococcales</taxon>
        <taxon>Cystobacterineae</taxon>
        <taxon>Anaeromyxobacteraceae</taxon>
        <taxon>Anaeromyxobacter</taxon>
    </lineage>
</organism>
<dbReference type="PANTHER" id="PTHR35368:SF1">
    <property type="entry name" value="HYDROPEROXIDE REDUCTASE"/>
    <property type="match status" value="1"/>
</dbReference>
<protein>
    <submittedName>
        <fullName evidence="2">Osmotically inducible protein C</fullName>
    </submittedName>
</protein>
<feature type="region of interest" description="Disordered" evidence="1">
    <location>
        <begin position="1"/>
        <end position="21"/>
    </location>
</feature>
<dbReference type="InterPro" id="IPR015946">
    <property type="entry name" value="KH_dom-like_a/b"/>
</dbReference>
<dbReference type="SUPFAM" id="SSF82784">
    <property type="entry name" value="OsmC-like"/>
    <property type="match status" value="1"/>
</dbReference>
<dbReference type="Pfam" id="PF02566">
    <property type="entry name" value="OsmC"/>
    <property type="match status" value="1"/>
</dbReference>
<dbReference type="InterPro" id="IPR036102">
    <property type="entry name" value="OsmC/Ohrsf"/>
</dbReference>
<dbReference type="EMBL" id="AP025591">
    <property type="protein sequence ID" value="BDG01483.1"/>
    <property type="molecule type" value="Genomic_DNA"/>
</dbReference>
<sequence length="199" mass="21494">METTPTTTQTAKQPRTPMPLNGVDTPTLFATLDAVKHQPALAKFQFRATNRWQQGTHSRSRMESFHGAGGERKHVREFTFDADHPQVLVGRDQGPTPVEFLLHAIAACITAGIGNIAAARGVRLAEVESTVEGDIDLRGILGLSEEVRNGYEQLRVSVKIKGDASPEKLAQIVEQSRARSAVYDVLTNGIPVAISVSAG</sequence>
<dbReference type="InterPro" id="IPR052924">
    <property type="entry name" value="OsmC/Ohr_hydroprdx_reductase"/>
</dbReference>
<dbReference type="PANTHER" id="PTHR35368">
    <property type="entry name" value="HYDROPEROXIDE REDUCTASE"/>
    <property type="match status" value="1"/>
</dbReference>
<dbReference type="Proteomes" id="UP001162891">
    <property type="component" value="Chromosome"/>
</dbReference>
<feature type="compositionally biased region" description="Low complexity" evidence="1">
    <location>
        <begin position="1"/>
        <end position="15"/>
    </location>
</feature>
<dbReference type="InterPro" id="IPR003718">
    <property type="entry name" value="OsmC/Ohr_fam"/>
</dbReference>
<accession>A0ABM7WPT2</accession>
<evidence type="ECO:0000256" key="1">
    <source>
        <dbReference type="SAM" id="MobiDB-lite"/>
    </source>
</evidence>
<dbReference type="RefSeq" id="WP_248358057.1">
    <property type="nucleotide sequence ID" value="NZ_AP025591.1"/>
</dbReference>
<gene>
    <name evidence="2" type="ORF">AMOR_04790</name>
</gene>